<proteinExistence type="predicted"/>
<evidence type="ECO:0000256" key="1">
    <source>
        <dbReference type="SAM" id="MobiDB-lite"/>
    </source>
</evidence>
<feature type="compositionally biased region" description="Polar residues" evidence="1">
    <location>
        <begin position="1"/>
        <end position="18"/>
    </location>
</feature>
<reference evidence="2" key="1">
    <citation type="journal article" date="2010" name="ISME J.">
        <title>Metagenome of the Mediterranean deep chlorophyll maximum studied by direct and fosmid library 454 pyrosequencing.</title>
        <authorList>
            <person name="Ghai R."/>
            <person name="Martin-Cuadrado A.B."/>
            <person name="Molto A.G."/>
            <person name="Heredia I.G."/>
            <person name="Cabrera R."/>
            <person name="Martin J."/>
            <person name="Verdu M."/>
            <person name="Deschamps P."/>
            <person name="Moreira D."/>
            <person name="Lopez-Garcia P."/>
            <person name="Mira A."/>
            <person name="Rodriguez-Valera F."/>
        </authorList>
    </citation>
    <scope>NUCLEOTIDE SEQUENCE</scope>
</reference>
<accession>D6PBE7</accession>
<organism evidence="2">
    <name type="scientific">uncultured archaeon MedDCM-OCT-S05-C10</name>
    <dbReference type="NCBI Taxonomy" id="743088"/>
    <lineage>
        <taxon>Archaea</taxon>
        <taxon>environmental samples</taxon>
    </lineage>
</organism>
<feature type="region of interest" description="Disordered" evidence="1">
    <location>
        <begin position="1"/>
        <end position="21"/>
    </location>
</feature>
<sequence>MSTEQYNLTGPTTDPNNADTDGDGLLDGIELLFTAWNETNEEWTLNPLVAGDGGYDGDQDAVTDLEELNLTYANPVNGGLAPPDAPKMWEEAAIVDPNEATSRIYRILFSKEGRASIAISQYNDWQTSGFAPPLLATLLGITDPNDPDTDDDGMLDGYEYWFTEWDLDANIWSMNPLTGTDIDADSDEDSYDCNGNGGIDDEERFTNLREYESRSYGKFSEINNIDAGVTLRTFGEDALDAMMQEGGMTEGQATQALYTAFVSKDIKSSERVQRINTAYADNFNLSLLGISDPTHPDSDGDGLPDGWEFCYALYRNTMPANDYRWTTNPVNPLDVDYDADEDGWFDRDSTKPVAAQGSWQGRIFTEGPVEDQISSGNSYLWFTNAMEYRNQTNPILSDSDGDDRRRIFMDVDGNQIYEFDGNLSDGREVFKYGSNPKDNDTDGDMLPDWYEYAHGWNETNSNWSSYLQVSVIWQEIGQDNWKPLTVSTDSQGNQSIQRATLDWTWVSMDPTNPDDATEDPDNDGGWDCSGAVCLYVRYNNFQEFFGITNASLSNANLVRQTPLLDCDGSPIEEWWQFREYLLGFCLQNPVNINYMRMNKVNSTDQLYAHIVLDNDPDYMEQTYEDNIHLVFGEWTDPWNRTFGDENHLPNLGNGEFVWGWYILDIDGDQVADGTHPFNYDTDGDWLNDHFEIEDDLLDGIRGNGGSPIRYDDRATN</sequence>
<protein>
    <submittedName>
        <fullName evidence="2">Uncharacterized protein</fullName>
    </submittedName>
</protein>
<dbReference type="AlphaFoldDB" id="D6PBE7"/>
<dbReference type="EMBL" id="GU942962">
    <property type="protein sequence ID" value="ADD93048.1"/>
    <property type="molecule type" value="Genomic_DNA"/>
</dbReference>
<name>D6PBE7_9ARCH</name>
<evidence type="ECO:0000313" key="2">
    <source>
        <dbReference type="EMBL" id="ADD93048.1"/>
    </source>
</evidence>